<organism evidence="1">
    <name type="scientific">marine sediment metagenome</name>
    <dbReference type="NCBI Taxonomy" id="412755"/>
    <lineage>
        <taxon>unclassified sequences</taxon>
        <taxon>metagenomes</taxon>
        <taxon>ecological metagenomes</taxon>
    </lineage>
</organism>
<proteinExistence type="predicted"/>
<protein>
    <submittedName>
        <fullName evidence="1">Uncharacterized protein</fullName>
    </submittedName>
</protein>
<dbReference type="AlphaFoldDB" id="A0A0F9QBK1"/>
<reference evidence="1" key="1">
    <citation type="journal article" date="2015" name="Nature">
        <title>Complex archaea that bridge the gap between prokaryotes and eukaryotes.</title>
        <authorList>
            <person name="Spang A."/>
            <person name="Saw J.H."/>
            <person name="Jorgensen S.L."/>
            <person name="Zaremba-Niedzwiedzka K."/>
            <person name="Martijn J."/>
            <person name="Lind A.E."/>
            <person name="van Eijk R."/>
            <person name="Schleper C."/>
            <person name="Guy L."/>
            <person name="Ettema T.J."/>
        </authorList>
    </citation>
    <scope>NUCLEOTIDE SEQUENCE</scope>
</reference>
<sequence>MMMDINVRRASSFIEVTIKNEMAVIDSGLLDEREAIKLATDFIYSAQELLPGKFGEQELKLSEVREYLEEEAT</sequence>
<dbReference type="EMBL" id="LAZR01004234">
    <property type="protein sequence ID" value="KKN10551.1"/>
    <property type="molecule type" value="Genomic_DNA"/>
</dbReference>
<accession>A0A0F9QBK1</accession>
<comment type="caution">
    <text evidence="1">The sequence shown here is derived from an EMBL/GenBank/DDBJ whole genome shotgun (WGS) entry which is preliminary data.</text>
</comment>
<gene>
    <name evidence="1" type="ORF">LCGC14_1035390</name>
</gene>
<evidence type="ECO:0000313" key="1">
    <source>
        <dbReference type="EMBL" id="KKN10551.1"/>
    </source>
</evidence>
<name>A0A0F9QBK1_9ZZZZ</name>